<feature type="compositionally biased region" description="Basic and acidic residues" evidence="1">
    <location>
        <begin position="199"/>
        <end position="210"/>
    </location>
</feature>
<feature type="region of interest" description="Disordered" evidence="1">
    <location>
        <begin position="22"/>
        <end position="80"/>
    </location>
</feature>
<reference evidence="2" key="1">
    <citation type="submission" date="2023-12" db="EMBL/GenBank/DDBJ databases">
        <title>Genome assembly of Anisodus tanguticus.</title>
        <authorList>
            <person name="Wang Y.-J."/>
        </authorList>
    </citation>
    <scope>NUCLEOTIDE SEQUENCE</scope>
    <source>
        <strain evidence="2">KB-2021</strain>
        <tissue evidence="2">Leaf</tissue>
    </source>
</reference>
<organism evidence="2 3">
    <name type="scientific">Anisodus tanguticus</name>
    <dbReference type="NCBI Taxonomy" id="243964"/>
    <lineage>
        <taxon>Eukaryota</taxon>
        <taxon>Viridiplantae</taxon>
        <taxon>Streptophyta</taxon>
        <taxon>Embryophyta</taxon>
        <taxon>Tracheophyta</taxon>
        <taxon>Spermatophyta</taxon>
        <taxon>Magnoliopsida</taxon>
        <taxon>eudicotyledons</taxon>
        <taxon>Gunneridae</taxon>
        <taxon>Pentapetalae</taxon>
        <taxon>asterids</taxon>
        <taxon>lamiids</taxon>
        <taxon>Solanales</taxon>
        <taxon>Solanaceae</taxon>
        <taxon>Solanoideae</taxon>
        <taxon>Hyoscyameae</taxon>
        <taxon>Anisodus</taxon>
    </lineage>
</organism>
<name>A0AAE1RVH8_9SOLA</name>
<dbReference type="Proteomes" id="UP001291623">
    <property type="component" value="Unassembled WGS sequence"/>
</dbReference>
<sequence length="218" mass="23780">MSEFCCEDVALAKYLEKILEKPEEEKESRLSNLGRGYHSRTPFSTAKAGNDERTPLSQIGREKTTSVPIRSIQNGSDNPLSIPRALSGRIGIKSYSLQSNPCSRSQSLGLISSAPTHENIAALERESVSGEQSLVASPQHSVESGSFHRVPCGRALAQRIKGTVRKDSSSSKFGGCGHICANSGNGYKGEIKRKLYPTRDGRKLEERPDRLTSANYVL</sequence>
<feature type="region of interest" description="Disordered" evidence="1">
    <location>
        <begin position="199"/>
        <end position="218"/>
    </location>
</feature>
<evidence type="ECO:0000313" key="3">
    <source>
        <dbReference type="Proteomes" id="UP001291623"/>
    </source>
</evidence>
<accession>A0AAE1RVH8</accession>
<proteinExistence type="predicted"/>
<protein>
    <submittedName>
        <fullName evidence="2">Uncharacterized protein</fullName>
    </submittedName>
</protein>
<dbReference type="EMBL" id="JAVYJV010000012">
    <property type="protein sequence ID" value="KAK4357812.1"/>
    <property type="molecule type" value="Genomic_DNA"/>
</dbReference>
<keyword evidence="3" id="KW-1185">Reference proteome</keyword>
<evidence type="ECO:0000313" key="2">
    <source>
        <dbReference type="EMBL" id="KAK4357812.1"/>
    </source>
</evidence>
<gene>
    <name evidence="2" type="ORF">RND71_023422</name>
</gene>
<evidence type="ECO:0000256" key="1">
    <source>
        <dbReference type="SAM" id="MobiDB-lite"/>
    </source>
</evidence>
<feature type="compositionally biased region" description="Basic and acidic residues" evidence="1">
    <location>
        <begin position="49"/>
        <end position="64"/>
    </location>
</feature>
<comment type="caution">
    <text evidence="2">The sequence shown here is derived from an EMBL/GenBank/DDBJ whole genome shotgun (WGS) entry which is preliminary data.</text>
</comment>
<dbReference type="AlphaFoldDB" id="A0AAE1RVH8"/>
<feature type="compositionally biased region" description="Polar residues" evidence="1">
    <location>
        <begin position="65"/>
        <end position="79"/>
    </location>
</feature>